<evidence type="ECO:0000256" key="1">
    <source>
        <dbReference type="ARBA" id="ARBA00022837"/>
    </source>
</evidence>
<sequence length="164" mass="18258">CPSHSTEEGILHNSADTLIFAFSTYYGVATNIEAEAGPLLKKFRSCVQKNFLDVLVKSDSLSLCNMILNIYSTPWALDHMVQEIQVLMNQGAWHREATEAEDLQDMINEDADGDGQINYEEFVKVMMAKKTGVVLLLMKIKTVMPGRKGVVFSVEAAAGLPWWS</sequence>
<dbReference type="AlphaFoldDB" id="A0ABD2ZC91"/>
<evidence type="ECO:0000259" key="2">
    <source>
        <dbReference type="PROSITE" id="PS50222"/>
    </source>
</evidence>
<proteinExistence type="predicted"/>
<dbReference type="SUPFAM" id="SSF47473">
    <property type="entry name" value="EF-hand"/>
    <property type="match status" value="1"/>
</dbReference>
<accession>A0ABD2ZC91</accession>
<dbReference type="InterPro" id="IPR011992">
    <property type="entry name" value="EF-hand-dom_pair"/>
</dbReference>
<evidence type="ECO:0000313" key="3">
    <source>
        <dbReference type="EMBL" id="KAL3517100.1"/>
    </source>
</evidence>
<dbReference type="Gene3D" id="1.10.238.10">
    <property type="entry name" value="EF-hand"/>
    <property type="match status" value="1"/>
</dbReference>
<feature type="domain" description="EF-hand" evidence="2">
    <location>
        <begin position="98"/>
        <end position="132"/>
    </location>
</feature>
<name>A0ABD2ZC91_9GENT</name>
<dbReference type="PROSITE" id="PS50222">
    <property type="entry name" value="EF_HAND_2"/>
    <property type="match status" value="1"/>
</dbReference>
<gene>
    <name evidence="3" type="ORF">ACH5RR_024002</name>
</gene>
<comment type="caution">
    <text evidence="3">The sequence shown here is derived from an EMBL/GenBank/DDBJ whole genome shotgun (WGS) entry which is preliminary data.</text>
</comment>
<dbReference type="InterPro" id="IPR018247">
    <property type="entry name" value="EF_Hand_1_Ca_BS"/>
</dbReference>
<feature type="non-terminal residue" evidence="3">
    <location>
        <position position="1"/>
    </location>
</feature>
<dbReference type="PROSITE" id="PS00018">
    <property type="entry name" value="EF_HAND_1"/>
    <property type="match status" value="1"/>
</dbReference>
<dbReference type="SMART" id="SM00054">
    <property type="entry name" value="EFh"/>
    <property type="match status" value="1"/>
</dbReference>
<dbReference type="Proteomes" id="UP001630127">
    <property type="component" value="Unassembled WGS sequence"/>
</dbReference>
<dbReference type="InterPro" id="IPR002048">
    <property type="entry name" value="EF_hand_dom"/>
</dbReference>
<keyword evidence="4" id="KW-1185">Reference proteome</keyword>
<reference evidence="3 4" key="1">
    <citation type="submission" date="2024-11" db="EMBL/GenBank/DDBJ databases">
        <title>A near-complete genome assembly of Cinchona calisaya.</title>
        <authorList>
            <person name="Lian D.C."/>
            <person name="Zhao X.W."/>
            <person name="Wei L."/>
        </authorList>
    </citation>
    <scope>NUCLEOTIDE SEQUENCE [LARGE SCALE GENOMIC DNA]</scope>
    <source>
        <tissue evidence="3">Nenye</tissue>
    </source>
</reference>
<evidence type="ECO:0000313" key="4">
    <source>
        <dbReference type="Proteomes" id="UP001630127"/>
    </source>
</evidence>
<protein>
    <recommendedName>
        <fullName evidence="2">EF-hand domain-containing protein</fullName>
    </recommendedName>
</protein>
<organism evidence="3 4">
    <name type="scientific">Cinchona calisaya</name>
    <dbReference type="NCBI Taxonomy" id="153742"/>
    <lineage>
        <taxon>Eukaryota</taxon>
        <taxon>Viridiplantae</taxon>
        <taxon>Streptophyta</taxon>
        <taxon>Embryophyta</taxon>
        <taxon>Tracheophyta</taxon>
        <taxon>Spermatophyta</taxon>
        <taxon>Magnoliopsida</taxon>
        <taxon>eudicotyledons</taxon>
        <taxon>Gunneridae</taxon>
        <taxon>Pentapetalae</taxon>
        <taxon>asterids</taxon>
        <taxon>lamiids</taxon>
        <taxon>Gentianales</taxon>
        <taxon>Rubiaceae</taxon>
        <taxon>Cinchonoideae</taxon>
        <taxon>Cinchoneae</taxon>
        <taxon>Cinchona</taxon>
    </lineage>
</organism>
<dbReference type="EMBL" id="JBJUIK010000010">
    <property type="protein sequence ID" value="KAL3517100.1"/>
    <property type="molecule type" value="Genomic_DNA"/>
</dbReference>
<keyword evidence="1" id="KW-0106">Calcium</keyword>